<keyword evidence="1" id="KW-0812">Transmembrane</keyword>
<keyword evidence="1" id="KW-0472">Membrane</keyword>
<feature type="transmembrane region" description="Helical" evidence="1">
    <location>
        <begin position="224"/>
        <end position="242"/>
    </location>
</feature>
<accession>A8QYR7</accession>
<evidence type="ECO:0000256" key="1">
    <source>
        <dbReference type="SAM" id="Phobius"/>
    </source>
</evidence>
<reference evidence="2" key="1">
    <citation type="journal article" date="2007" name="Plasmid">
        <title>Complete nucleotide sequence of pLD-TEX-KL, a 66-kb plasmid of Legionella dumoffii TEX-KL strain.</title>
        <authorList>
            <person name="Qin T."/>
            <person name="Hirakawa H."/>
            <person name="Iida K."/>
            <person name="Oshima K."/>
            <person name="Hattori M."/>
            <person name="Tashiro K."/>
            <person name="Kuhara S."/>
            <person name="Yoshida S."/>
        </authorList>
    </citation>
    <scope>NUCLEOTIDE SEQUENCE</scope>
    <source>
        <strain evidence="2">TEX-KL</strain>
        <plasmid evidence="2">pLD-TEX-KL</plasmid>
    </source>
</reference>
<dbReference type="EMBL" id="AB297474">
    <property type="protein sequence ID" value="BAF92654.1"/>
    <property type="molecule type" value="Genomic_DNA"/>
</dbReference>
<dbReference type="AlphaFoldDB" id="A8QYR7"/>
<feature type="transmembrane region" description="Helical" evidence="1">
    <location>
        <begin position="39"/>
        <end position="62"/>
    </location>
</feature>
<organism evidence="2">
    <name type="scientific">Fluoribacter dumoffii</name>
    <dbReference type="NCBI Taxonomy" id="463"/>
    <lineage>
        <taxon>Bacteria</taxon>
        <taxon>Pseudomonadati</taxon>
        <taxon>Pseudomonadota</taxon>
        <taxon>Gammaproteobacteria</taxon>
        <taxon>Legionellales</taxon>
        <taxon>Legionellaceae</taxon>
        <taxon>Fluoribacter</taxon>
    </lineage>
</organism>
<proteinExistence type="predicted"/>
<geneLocation type="plasmid" evidence="2">
    <name>pLD-TEX-KL</name>
</geneLocation>
<feature type="transmembrane region" description="Helical" evidence="1">
    <location>
        <begin position="198"/>
        <end position="218"/>
    </location>
</feature>
<feature type="transmembrane region" description="Helical" evidence="1">
    <location>
        <begin position="153"/>
        <end position="177"/>
    </location>
</feature>
<name>A8QYR7_9GAMM</name>
<keyword evidence="2" id="KW-0614">Plasmid</keyword>
<keyword evidence="1" id="KW-1133">Transmembrane helix</keyword>
<sequence length="269" mass="31264">MKEKKDMITDLKKALAMDLETLKHLDLGIISAGAYYKRLFAIWFHLFVLLLAIQSAACFFAVRINAWDYAPHTERWEKSNMERANREESTLHSPSSLYDLGEQFPDASQEELKMIQKEKERKWQEGFLKRKKERQLKYEEARLDEHALLRAKMVFGVFFSSLLISLFGLGFIKNYIIFKLQISPKLRTGAYLIQKTQWALTGFFFIFGMFAFLFIPLFEQDVVFFSSIPCLILAAIATSIVINMEASRIGVRVLSKAISNFFHKEKESV</sequence>
<protein>
    <submittedName>
        <fullName evidence="2">Uncharacterized protein</fullName>
    </submittedName>
</protein>
<evidence type="ECO:0000313" key="2">
    <source>
        <dbReference type="EMBL" id="BAF92654.1"/>
    </source>
</evidence>